<protein>
    <submittedName>
        <fullName evidence="2">Putative structural protein</fullName>
    </submittedName>
</protein>
<feature type="region of interest" description="Disordered" evidence="1">
    <location>
        <begin position="619"/>
        <end position="638"/>
    </location>
</feature>
<gene>
    <name evidence="2" type="ORF">MM415B00382_0048</name>
</gene>
<dbReference type="EMBL" id="MT141542">
    <property type="protein sequence ID" value="QJA65658.1"/>
    <property type="molecule type" value="Genomic_DNA"/>
</dbReference>
<sequence length="638" mass="64672">MATVISRTWYNSLTDDDGTLTTGTPIDKADFGAILDAIDALIAGNIAFGGTLTTVGSVGIGMTGPGTPLHILQSSAAINNLLTLENAWSSSSANEGTGIYFKGYYKQALITAYENPSSQTGGNLQLQTYSDDSTLNTGIVLTRLGNVGIGTTAPLAKLAVNGGLHVGGDSDPGDNNALIDGTLSVVGGGTAYSNVVAETSRALIGQDSTHNVQLNWIYDATPANAYARLNTYANANALYLDASAVLINTGSATPTTVGGTLGVTGLTTLAPAAGANQALYINQTGGGSGAALYYNKLYLTGDNYAGGDVKVEQLMLEHHYGGAAMTGGRNTFEVFSFFDGVSNASNPDRNYAAAAFSVYANDDDGGSGGSEQGAFFALTGNAIANNGATNLHDLTWAELNVKAATGSSMKHKSCIRVSAYGLDAVQGSTSDAAIELTRQSGGTLSTTVGWNHGVLFSNTSGDYPMATDGTLFGVSGAATVANGVDLLGWTISGFAWRSTSGTISFQAANQVLELGSTTVNQPALDFHSSANAIDYDSRIVASGGAATAGFGDLSVYGVNLTVADVAFGAGAIVGPRIGVGRNSSGNGAAGTVSFTDKAGNVFYLWVDATGDLRIHSAAPTEDGTTVSDTAGTVVGAQS</sequence>
<evidence type="ECO:0000256" key="1">
    <source>
        <dbReference type="SAM" id="MobiDB-lite"/>
    </source>
</evidence>
<feature type="compositionally biased region" description="Polar residues" evidence="1">
    <location>
        <begin position="622"/>
        <end position="638"/>
    </location>
</feature>
<name>A0A6M3J892_9ZZZZ</name>
<organism evidence="2">
    <name type="scientific">viral metagenome</name>
    <dbReference type="NCBI Taxonomy" id="1070528"/>
    <lineage>
        <taxon>unclassified sequences</taxon>
        <taxon>metagenomes</taxon>
        <taxon>organismal metagenomes</taxon>
    </lineage>
</organism>
<reference evidence="2" key="1">
    <citation type="submission" date="2020-03" db="EMBL/GenBank/DDBJ databases">
        <title>The deep terrestrial virosphere.</title>
        <authorList>
            <person name="Holmfeldt K."/>
            <person name="Nilsson E."/>
            <person name="Simone D."/>
            <person name="Lopez-Fernandez M."/>
            <person name="Wu X."/>
            <person name="de Brujin I."/>
            <person name="Lundin D."/>
            <person name="Andersson A."/>
            <person name="Bertilsson S."/>
            <person name="Dopson M."/>
        </authorList>
    </citation>
    <scope>NUCLEOTIDE SEQUENCE</scope>
    <source>
        <strain evidence="2">MM415B00382</strain>
    </source>
</reference>
<accession>A0A6M3J892</accession>
<dbReference type="AlphaFoldDB" id="A0A6M3J892"/>
<proteinExistence type="predicted"/>
<evidence type="ECO:0000313" key="2">
    <source>
        <dbReference type="EMBL" id="QJA65658.1"/>
    </source>
</evidence>